<dbReference type="EMBL" id="WJXW01000010">
    <property type="protein sequence ID" value="KAF9732829.1"/>
    <property type="molecule type" value="Genomic_DNA"/>
</dbReference>
<keyword evidence="6" id="KW-1185">Reference proteome</keyword>
<feature type="binding site" evidence="4">
    <location>
        <begin position="22"/>
        <end position="27"/>
    </location>
    <ligand>
        <name>substrate</name>
    </ligand>
</feature>
<feature type="active site" description="Proton acceptor" evidence="3">
    <location>
        <position position="115"/>
    </location>
</feature>
<dbReference type="PANTHER" id="PTHR12935">
    <property type="entry name" value="GAMMA-GLUTAMYLCYCLOTRANSFERASE"/>
    <property type="match status" value="1"/>
</dbReference>
<dbReference type="EC" id="4.3.2.9" evidence="1"/>
<keyword evidence="2" id="KW-0456">Lyase</keyword>
<organism evidence="5 6">
    <name type="scientific">Paraphaeosphaeria minitans</name>
    <dbReference type="NCBI Taxonomy" id="565426"/>
    <lineage>
        <taxon>Eukaryota</taxon>
        <taxon>Fungi</taxon>
        <taxon>Dikarya</taxon>
        <taxon>Ascomycota</taxon>
        <taxon>Pezizomycotina</taxon>
        <taxon>Dothideomycetes</taxon>
        <taxon>Pleosporomycetidae</taxon>
        <taxon>Pleosporales</taxon>
        <taxon>Massarineae</taxon>
        <taxon>Didymosphaeriaceae</taxon>
        <taxon>Paraphaeosphaeria</taxon>
    </lineage>
</organism>
<accession>A0A9P6GEQ9</accession>
<dbReference type="OrthoDB" id="2017317at2759"/>
<proteinExistence type="predicted"/>
<dbReference type="Pfam" id="PF13772">
    <property type="entry name" value="AIG2_2"/>
    <property type="match status" value="1"/>
</dbReference>
<evidence type="ECO:0000256" key="1">
    <source>
        <dbReference type="ARBA" id="ARBA00012346"/>
    </source>
</evidence>
<dbReference type="Gene3D" id="3.10.490.10">
    <property type="entry name" value="Gamma-glutamyl cyclotransferase-like"/>
    <property type="match status" value="1"/>
</dbReference>
<evidence type="ECO:0000256" key="4">
    <source>
        <dbReference type="PIRSR" id="PIRSR617939-2"/>
    </source>
</evidence>
<sequence length="276" mass="31731">MTTHKMIPLQTLRALADKPLWYLAYGSNMKSSSMHGRKIVPLRTKIVSVPTHYFTFDVFGIPYSEPCYASIEQFPDGGRGKLQLQHKRECIDVPPLCGIAHLLTPADFHRLLITEGSGVVYDLIDLEAHELSEKRRATGVKLTAYTLKAKWPQRPNGTPSARYLNLFLEGAKENNLPPQYIQYLESFPRYHKIEGSKRTYGQLVFDAGWRPFLKRLVRLTTWRVDEDGNCPIFIAVLIVWLYQLMWSYHDYVHSPVFGRGDGEKLIWTMAQEADSL</sequence>
<dbReference type="PANTHER" id="PTHR12935:SF0">
    <property type="entry name" value="GAMMA-GLUTAMYLCYCLOTRANSFERASE"/>
    <property type="match status" value="1"/>
</dbReference>
<evidence type="ECO:0000256" key="3">
    <source>
        <dbReference type="PIRSR" id="PIRSR617939-1"/>
    </source>
</evidence>
<dbReference type="GO" id="GO:0003839">
    <property type="term" value="F:gamma-glutamylcyclotransferase activity"/>
    <property type="evidence" value="ECO:0007669"/>
    <property type="project" value="UniProtKB-EC"/>
</dbReference>
<dbReference type="Proteomes" id="UP000756921">
    <property type="component" value="Unassembled WGS sequence"/>
</dbReference>
<evidence type="ECO:0000313" key="6">
    <source>
        <dbReference type="Proteomes" id="UP000756921"/>
    </source>
</evidence>
<comment type="caution">
    <text evidence="5">The sequence shown here is derived from an EMBL/GenBank/DDBJ whole genome shotgun (WGS) entry which is preliminary data.</text>
</comment>
<name>A0A9P6GEQ9_9PLEO</name>
<dbReference type="InterPro" id="IPR017939">
    <property type="entry name" value="G-Glutamylcylcotransferase"/>
</dbReference>
<dbReference type="AlphaFoldDB" id="A0A9P6GEQ9"/>
<protein>
    <recommendedName>
        <fullName evidence="1">gamma-glutamylcyclotransferase</fullName>
        <ecNumber evidence="1">4.3.2.9</ecNumber>
    </recommendedName>
</protein>
<evidence type="ECO:0000313" key="5">
    <source>
        <dbReference type="EMBL" id="KAF9732829.1"/>
    </source>
</evidence>
<evidence type="ECO:0000256" key="2">
    <source>
        <dbReference type="ARBA" id="ARBA00023239"/>
    </source>
</evidence>
<gene>
    <name evidence="5" type="ORF">PMIN01_09687</name>
</gene>
<feature type="binding site" evidence="4">
    <location>
        <position position="163"/>
    </location>
    <ligand>
        <name>substrate</name>
    </ligand>
</feature>
<reference evidence="5" key="1">
    <citation type="journal article" date="2020" name="Mol. Plant Microbe Interact.">
        <title>Genome Sequence of the Biocontrol Agent Coniothyrium minitans strain Conio (IMI 134523).</title>
        <authorList>
            <person name="Patel D."/>
            <person name="Shittu T.A."/>
            <person name="Baroncelli R."/>
            <person name="Muthumeenakshi S."/>
            <person name="Osborne T.H."/>
            <person name="Janganan T.K."/>
            <person name="Sreenivasaprasad S."/>
        </authorList>
    </citation>
    <scope>NUCLEOTIDE SEQUENCE</scope>
    <source>
        <strain evidence="5">Conio</strain>
    </source>
</reference>